<keyword evidence="2" id="KW-1003">Cell membrane</keyword>
<evidence type="ECO:0000256" key="7">
    <source>
        <dbReference type="SAM" id="Phobius"/>
    </source>
</evidence>
<dbReference type="Proteomes" id="UP000523007">
    <property type="component" value="Unassembled WGS sequence"/>
</dbReference>
<protein>
    <submittedName>
        <fullName evidence="9">Putative ABC transport system permease protein</fullName>
    </submittedName>
</protein>
<feature type="transmembrane region" description="Helical" evidence="7">
    <location>
        <begin position="488"/>
        <end position="511"/>
    </location>
</feature>
<evidence type="ECO:0000256" key="6">
    <source>
        <dbReference type="ARBA" id="ARBA00038076"/>
    </source>
</evidence>
<feature type="transmembrane region" description="Helical" evidence="7">
    <location>
        <begin position="801"/>
        <end position="823"/>
    </location>
</feature>
<keyword evidence="5 7" id="KW-0472">Membrane</keyword>
<feature type="domain" description="ABC3 transporter permease C-terminal" evidence="8">
    <location>
        <begin position="716"/>
        <end position="832"/>
    </location>
</feature>
<evidence type="ECO:0000313" key="9">
    <source>
        <dbReference type="EMBL" id="MBB4932360.1"/>
    </source>
</evidence>
<dbReference type="PANTHER" id="PTHR30572">
    <property type="entry name" value="MEMBRANE COMPONENT OF TRANSPORTER-RELATED"/>
    <property type="match status" value="1"/>
</dbReference>
<dbReference type="InterPro" id="IPR050250">
    <property type="entry name" value="Macrolide_Exporter_MacB"/>
</dbReference>
<feature type="transmembrane region" description="Helical" evidence="7">
    <location>
        <begin position="263"/>
        <end position="288"/>
    </location>
</feature>
<feature type="transmembrane region" description="Helical" evidence="7">
    <location>
        <begin position="759"/>
        <end position="781"/>
    </location>
</feature>
<feature type="transmembrane region" description="Helical" evidence="7">
    <location>
        <begin position="712"/>
        <end position="738"/>
    </location>
</feature>
<feature type="transmembrane region" description="Helical" evidence="7">
    <location>
        <begin position="433"/>
        <end position="458"/>
    </location>
</feature>
<dbReference type="InterPro" id="IPR003838">
    <property type="entry name" value="ABC3_permease_C"/>
</dbReference>
<dbReference type="GO" id="GO:0022857">
    <property type="term" value="F:transmembrane transporter activity"/>
    <property type="evidence" value="ECO:0007669"/>
    <property type="project" value="TreeGrafter"/>
</dbReference>
<evidence type="ECO:0000313" key="10">
    <source>
        <dbReference type="Proteomes" id="UP000523007"/>
    </source>
</evidence>
<name>A0A7W7RI70_9ACTN</name>
<comment type="similarity">
    <text evidence="6">Belongs to the ABC-4 integral membrane protein family.</text>
</comment>
<evidence type="ECO:0000259" key="8">
    <source>
        <dbReference type="Pfam" id="PF02687"/>
    </source>
</evidence>
<keyword evidence="10" id="KW-1185">Reference proteome</keyword>
<dbReference type="RefSeq" id="WP_184579726.1">
    <property type="nucleotide sequence ID" value="NZ_JACHJT010000001.1"/>
</dbReference>
<dbReference type="AlphaFoldDB" id="A0A7W7RI70"/>
<keyword evidence="3 7" id="KW-0812">Transmembrane</keyword>
<dbReference type="Pfam" id="PF02687">
    <property type="entry name" value="FtsX"/>
    <property type="match status" value="2"/>
</dbReference>
<gene>
    <name evidence="9" type="ORF">F4561_003180</name>
</gene>
<evidence type="ECO:0000256" key="4">
    <source>
        <dbReference type="ARBA" id="ARBA00022989"/>
    </source>
</evidence>
<feature type="transmembrane region" description="Helical" evidence="7">
    <location>
        <begin position="406"/>
        <end position="427"/>
    </location>
</feature>
<comment type="subcellular location">
    <subcellularLocation>
        <location evidence="1">Cell membrane</location>
        <topology evidence="1">Multi-pass membrane protein</topology>
    </subcellularLocation>
</comment>
<accession>A0A7W7RI70</accession>
<proteinExistence type="inferred from homology"/>
<organism evidence="9 10">
    <name type="scientific">Lipingzhangella halophila</name>
    <dbReference type="NCBI Taxonomy" id="1783352"/>
    <lineage>
        <taxon>Bacteria</taxon>
        <taxon>Bacillati</taxon>
        <taxon>Actinomycetota</taxon>
        <taxon>Actinomycetes</taxon>
        <taxon>Streptosporangiales</taxon>
        <taxon>Nocardiopsidaceae</taxon>
        <taxon>Lipingzhangella</taxon>
    </lineage>
</organism>
<dbReference type="PANTHER" id="PTHR30572:SF4">
    <property type="entry name" value="ABC TRANSPORTER PERMEASE YTRF"/>
    <property type="match status" value="1"/>
</dbReference>
<dbReference type="EMBL" id="JACHJT010000001">
    <property type="protein sequence ID" value="MBB4932360.1"/>
    <property type="molecule type" value="Genomic_DNA"/>
</dbReference>
<feature type="domain" description="ABC3 transporter permease C-terminal" evidence="8">
    <location>
        <begin position="266"/>
        <end position="385"/>
    </location>
</feature>
<evidence type="ECO:0000256" key="3">
    <source>
        <dbReference type="ARBA" id="ARBA00022692"/>
    </source>
</evidence>
<comment type="caution">
    <text evidence="9">The sequence shown here is derived from an EMBL/GenBank/DDBJ whole genome shotgun (WGS) entry which is preliminary data.</text>
</comment>
<dbReference type="GO" id="GO:0005886">
    <property type="term" value="C:plasma membrane"/>
    <property type="evidence" value="ECO:0007669"/>
    <property type="project" value="UniProtKB-SubCell"/>
</dbReference>
<evidence type="ECO:0000256" key="2">
    <source>
        <dbReference type="ARBA" id="ARBA00022475"/>
    </source>
</evidence>
<keyword evidence="4 7" id="KW-1133">Transmembrane helix</keyword>
<feature type="transmembrane region" description="Helical" evidence="7">
    <location>
        <begin position="309"/>
        <end position="337"/>
    </location>
</feature>
<reference evidence="9 10" key="1">
    <citation type="submission" date="2020-08" db="EMBL/GenBank/DDBJ databases">
        <title>Sequencing the genomes of 1000 actinobacteria strains.</title>
        <authorList>
            <person name="Klenk H.-P."/>
        </authorList>
    </citation>
    <scope>NUCLEOTIDE SEQUENCE [LARGE SCALE GENOMIC DNA]</scope>
    <source>
        <strain evidence="9 10">DSM 102030</strain>
    </source>
</reference>
<evidence type="ECO:0000256" key="1">
    <source>
        <dbReference type="ARBA" id="ARBA00004651"/>
    </source>
</evidence>
<sequence>MLRAMLRDLLAHKARLAMTLAAITLGVAFVVAAWVVAESTARTLAGGDTRQDVAVAVQSTADPSPLTAADAERLGAAAGVDSATGVRTGRSGLVGPNGELVGDGLDHAGSNWDGTGRYTLVSGQPPRDSGEVALRSKEAAKAGLSVGDRARVVLPEGRSDTFTVAGTFHYRPLGPRSTGDGTTAEPEPVPIVAHTPEAARDLFGDRFDRIELAAEPGSAPSAIAEDAARLLGSGDHRVATGAELADEAEQAARETASNTRDQLLPFAAVALLAGAFVIANTFATLAVQRTRRFALLRAVGARRAQVRRAVVAEAALLGVAGATLGVCLGSAGGLLAFTAMDPAGADSGGPGAAVPPSGIAAGYLAGVGVTVLAAYGSARRAAAVPPMSALRAGAEAPAASTAARSLVGVLAVLLGAVAITVTASPSVDAVQRIVGIGGAVLAVVGCLLLIPAAVRAVLRPLARIANRYGGVATRLGLRNAARDPRRTAATASALMVGLTLIGVFATLSASLTSLATSSIRATLPDTTTIVRPEVADASLDPADVSTIEELPEVSTAVASADELARIRHGQGSAERIVTAVDPDGFTEVLRPEIVAGSADLSRGALISKNQADMLGLAPGDAITLEFDAGAELDTTVAGTYEGTEMQASLYYDAAEVPEDARADTTMVHATGPDPEAAREAIADAFADRPDVAVRDRQGHIDDRIAQFRLGLLVSYAMFGFAVVIGVFGVVNTLTLAVMERVREIGVLRAVGANRRLVRRAIRVESVVLSVFGGLLGVASGVGAGTVVQHSMLGQRLSDVTIPFPLIGAALVAMVAIGVVAAVWPARRATRIEVVAAIADE</sequence>
<evidence type="ECO:0000256" key="5">
    <source>
        <dbReference type="ARBA" id="ARBA00023136"/>
    </source>
</evidence>
<feature type="transmembrane region" description="Helical" evidence="7">
    <location>
        <begin position="357"/>
        <end position="378"/>
    </location>
</feature>